<gene>
    <name evidence="1" type="ORF">AXI58_10045</name>
</gene>
<dbReference type="OrthoDB" id="2896552at2"/>
<proteinExistence type="predicted"/>
<comment type="caution">
    <text evidence="1">The sequence shown here is derived from an EMBL/GenBank/DDBJ whole genome shotgun (WGS) entry which is preliminary data.</text>
</comment>
<dbReference type="Proteomes" id="UP000075430">
    <property type="component" value="Unassembled WGS sequence"/>
</dbReference>
<dbReference type="EMBL" id="LSBA01000005">
    <property type="protein sequence ID" value="KXZ22323.1"/>
    <property type="molecule type" value="Genomic_DNA"/>
</dbReference>
<evidence type="ECO:0000313" key="1">
    <source>
        <dbReference type="EMBL" id="KXZ22323.1"/>
    </source>
</evidence>
<name>A0A150FC11_9BACI</name>
<dbReference type="RefSeq" id="WP_061520668.1">
    <property type="nucleotide sequence ID" value="NZ_JARLZY010000019.1"/>
</dbReference>
<dbReference type="AlphaFoldDB" id="A0A150FC11"/>
<evidence type="ECO:0000313" key="2">
    <source>
        <dbReference type="Proteomes" id="UP000075430"/>
    </source>
</evidence>
<reference evidence="2" key="1">
    <citation type="submission" date="2016-02" db="EMBL/GenBank/DDBJ databases">
        <authorList>
            <person name="Dunlap C."/>
        </authorList>
    </citation>
    <scope>NUCLEOTIDE SEQUENCE [LARGE SCALE GENOMIC DNA]</scope>
    <source>
        <strain evidence="2">NRRL B-41092</strain>
    </source>
</reference>
<keyword evidence="2" id="KW-1185">Reference proteome</keyword>
<dbReference type="Gene3D" id="3.30.420.240">
    <property type="match status" value="1"/>
</dbReference>
<accession>A0A150FC11</accession>
<organism evidence="1 2">
    <name type="scientific">Bacillus nakamurai</name>
    <dbReference type="NCBI Taxonomy" id="1793963"/>
    <lineage>
        <taxon>Bacteria</taxon>
        <taxon>Bacillati</taxon>
        <taxon>Bacillota</taxon>
        <taxon>Bacilli</taxon>
        <taxon>Bacillales</taxon>
        <taxon>Bacillaceae</taxon>
        <taxon>Bacillus</taxon>
    </lineage>
</organism>
<protein>
    <submittedName>
        <fullName evidence="1">Capsid protein</fullName>
    </submittedName>
</protein>
<dbReference type="STRING" id="1793963.AXI58_10045"/>
<sequence length="166" mass="18615">MKEETKVLWEYVKLLKEINDSGYLCNRELKDALTSLHKSIGFEKSNKNDHLNQDVKISTKPLNGTNYTLSAGHIPERIAVIDPGRESTTFLIIDLNNSRIEDISKKLEYGTFKHQATQIKAMIIDKRPSKLIIDANGIGKGLFDALADILKGTKVVLSNNGNLTYK</sequence>